<dbReference type="AlphaFoldDB" id="A0A365KXH7"/>
<dbReference type="GO" id="GO:0008168">
    <property type="term" value="F:methyltransferase activity"/>
    <property type="evidence" value="ECO:0007669"/>
    <property type="project" value="UniProtKB-KW"/>
</dbReference>
<dbReference type="Pfam" id="PF13489">
    <property type="entry name" value="Methyltransf_23"/>
    <property type="match status" value="1"/>
</dbReference>
<dbReference type="GO" id="GO:0032259">
    <property type="term" value="P:methylation"/>
    <property type="evidence" value="ECO:0007669"/>
    <property type="project" value="UniProtKB-KW"/>
</dbReference>
<accession>A0A365KXH7</accession>
<dbReference type="SUPFAM" id="SSF53335">
    <property type="entry name" value="S-adenosyl-L-methionine-dependent methyltransferases"/>
    <property type="match status" value="1"/>
</dbReference>
<reference evidence="1 2" key="1">
    <citation type="submission" date="2018-06" db="EMBL/GenBank/DDBJ databases">
        <title>The draft genome sequences of strains SCU63 and S1.</title>
        <authorList>
            <person name="Gan L."/>
        </authorList>
    </citation>
    <scope>NUCLEOTIDE SEQUENCE [LARGE SCALE GENOMIC DNA]</scope>
    <source>
        <strain evidence="1 2">SCU63</strain>
    </source>
</reference>
<organism evidence="1 2">
    <name type="scientific">Planococcus halotolerans</name>
    <dbReference type="NCBI Taxonomy" id="2233542"/>
    <lineage>
        <taxon>Bacteria</taxon>
        <taxon>Bacillati</taxon>
        <taxon>Bacillota</taxon>
        <taxon>Bacilli</taxon>
        <taxon>Bacillales</taxon>
        <taxon>Caryophanaceae</taxon>
        <taxon>Planococcus</taxon>
    </lineage>
</organism>
<sequence>MVEHLLASMKIVGDDTIQRVQLKHRQSLVNAFSLEKGMRILEIGCGQGDTTVVLADAVGEEGRVLAVDIADPDYGAPITLGEATSAIVASALGSRIDFKLQTDFLDLPEESFDVAILSHSSWYFRNPEQLLAYLKKMRRMAKRICIAEWDVNFTRMSQRPHFAAAAILALYSEFIDNEGNIQHMFNSLQLQEMLGTAGWTVGKTAVVDAGYLQDGKWEADYAKSVQQAFSSVPKRIQSLAASLYEMLEVDEEAESLDSFVITAE</sequence>
<gene>
    <name evidence="1" type="ORF">DP120_10270</name>
</gene>
<proteinExistence type="predicted"/>
<evidence type="ECO:0000313" key="1">
    <source>
        <dbReference type="EMBL" id="RAZ77854.1"/>
    </source>
</evidence>
<keyword evidence="2" id="KW-1185">Reference proteome</keyword>
<dbReference type="Gene3D" id="3.40.50.150">
    <property type="entry name" value="Vaccinia Virus protein VP39"/>
    <property type="match status" value="1"/>
</dbReference>
<dbReference type="EMBL" id="QLZR01000003">
    <property type="protein sequence ID" value="RAZ77854.1"/>
    <property type="molecule type" value="Genomic_DNA"/>
</dbReference>
<dbReference type="InterPro" id="IPR029063">
    <property type="entry name" value="SAM-dependent_MTases_sf"/>
</dbReference>
<keyword evidence="1" id="KW-0808">Transferase</keyword>
<evidence type="ECO:0000313" key="2">
    <source>
        <dbReference type="Proteomes" id="UP000251002"/>
    </source>
</evidence>
<protein>
    <submittedName>
        <fullName evidence="1">Class I SAM-dependent methyltransferase</fullName>
    </submittedName>
</protein>
<dbReference type="Proteomes" id="UP000251002">
    <property type="component" value="Unassembled WGS sequence"/>
</dbReference>
<keyword evidence="1" id="KW-0489">Methyltransferase</keyword>
<dbReference type="CDD" id="cd02440">
    <property type="entry name" value="AdoMet_MTases"/>
    <property type="match status" value="1"/>
</dbReference>
<name>A0A365KXH7_9BACL</name>
<comment type="caution">
    <text evidence="1">The sequence shown here is derived from an EMBL/GenBank/DDBJ whole genome shotgun (WGS) entry which is preliminary data.</text>
</comment>